<dbReference type="eggNOG" id="KOG1237">
    <property type="taxonomic scope" value="Eukaryota"/>
</dbReference>
<dbReference type="PANTHER" id="PTHR11654">
    <property type="entry name" value="OLIGOPEPTIDE TRANSPORTER-RELATED"/>
    <property type="match status" value="1"/>
</dbReference>
<evidence type="ECO:0000313" key="7">
    <source>
        <dbReference type="EnsemblPlants" id="OB08G15000.1"/>
    </source>
</evidence>
<evidence type="ECO:0000313" key="8">
    <source>
        <dbReference type="Proteomes" id="UP000006038"/>
    </source>
</evidence>
<dbReference type="InterPro" id="IPR036259">
    <property type="entry name" value="MFS_trans_sf"/>
</dbReference>
<dbReference type="EnsemblPlants" id="OB08G15000.1">
    <property type="protein sequence ID" value="OB08G15000.1"/>
    <property type="gene ID" value="OB08G15000"/>
</dbReference>
<dbReference type="HOGENOM" id="CLU_066754_0_0_1"/>
<dbReference type="GO" id="GO:0016020">
    <property type="term" value="C:membrane"/>
    <property type="evidence" value="ECO:0007669"/>
    <property type="project" value="UniProtKB-SubCell"/>
</dbReference>
<dbReference type="Gene3D" id="1.20.1250.20">
    <property type="entry name" value="MFS general substrate transporter like domains"/>
    <property type="match status" value="1"/>
</dbReference>
<comment type="subcellular location">
    <subcellularLocation>
        <location evidence="1">Membrane</location>
        <topology evidence="1">Multi-pass membrane protein</topology>
    </subcellularLocation>
</comment>
<dbReference type="AlphaFoldDB" id="J3MQX1"/>
<sequence length="267" mass="27982">MGASFKLTLCLLLSFFAGSFLRRYLTTPIFIGIQTLCVLACVHGVAMLTISTAARMLCLWPVTCALGPDVQLVAVLLALPLTALGTGGLKSSVSGFRSDDQFGETKPQTARFVNWLFFSIRLGSLLAVAVAVLVYVQDTLGRPWGCAAAVFIVFLADTHCIFQLKKLAGVSIGVNFGGHALVLSLAGILAAVVLIAVSVRMTQDPTAFGTTTTFPGITCRHLAVVWLAAVSTAITALTGQDNPANCISLFVCILVGITLITAGFLGV</sequence>
<evidence type="ECO:0000256" key="3">
    <source>
        <dbReference type="ARBA" id="ARBA00022692"/>
    </source>
</evidence>
<feature type="transmembrane region" description="Helical" evidence="6">
    <location>
        <begin position="115"/>
        <end position="136"/>
    </location>
</feature>
<protein>
    <submittedName>
        <fullName evidence="7">Uncharacterized protein</fullName>
    </submittedName>
</protein>
<evidence type="ECO:0000256" key="2">
    <source>
        <dbReference type="ARBA" id="ARBA00005982"/>
    </source>
</evidence>
<dbReference type="Proteomes" id="UP000006038">
    <property type="component" value="Chromosome 8"/>
</dbReference>
<keyword evidence="4 6" id="KW-1133">Transmembrane helix</keyword>
<feature type="transmembrane region" description="Helical" evidence="6">
    <location>
        <begin position="246"/>
        <end position="265"/>
    </location>
</feature>
<keyword evidence="3 6" id="KW-0812">Transmembrane</keyword>
<keyword evidence="5 6" id="KW-0472">Membrane</keyword>
<evidence type="ECO:0000256" key="5">
    <source>
        <dbReference type="ARBA" id="ARBA00023136"/>
    </source>
</evidence>
<proteinExistence type="inferred from homology"/>
<dbReference type="GO" id="GO:0022857">
    <property type="term" value="F:transmembrane transporter activity"/>
    <property type="evidence" value="ECO:0007669"/>
    <property type="project" value="InterPro"/>
</dbReference>
<dbReference type="Pfam" id="PF00854">
    <property type="entry name" value="PTR2"/>
    <property type="match status" value="1"/>
</dbReference>
<dbReference type="OMA" id="ADTHSMN"/>
<feature type="transmembrane region" description="Helical" evidence="6">
    <location>
        <begin position="142"/>
        <end position="164"/>
    </location>
</feature>
<evidence type="ECO:0000256" key="4">
    <source>
        <dbReference type="ARBA" id="ARBA00022989"/>
    </source>
</evidence>
<dbReference type="Gramene" id="OB08G15000.1">
    <property type="protein sequence ID" value="OB08G15000.1"/>
    <property type="gene ID" value="OB08G15000"/>
</dbReference>
<accession>J3MQX1</accession>
<reference evidence="7" key="1">
    <citation type="journal article" date="2013" name="Nat. Commun.">
        <title>Whole-genome sequencing of Oryza brachyantha reveals mechanisms underlying Oryza genome evolution.</title>
        <authorList>
            <person name="Chen J."/>
            <person name="Huang Q."/>
            <person name="Gao D."/>
            <person name="Wang J."/>
            <person name="Lang Y."/>
            <person name="Liu T."/>
            <person name="Li B."/>
            <person name="Bai Z."/>
            <person name="Luis Goicoechea J."/>
            <person name="Liang C."/>
            <person name="Chen C."/>
            <person name="Zhang W."/>
            <person name="Sun S."/>
            <person name="Liao Y."/>
            <person name="Zhang X."/>
            <person name="Yang L."/>
            <person name="Song C."/>
            <person name="Wang M."/>
            <person name="Shi J."/>
            <person name="Liu G."/>
            <person name="Liu J."/>
            <person name="Zhou H."/>
            <person name="Zhou W."/>
            <person name="Yu Q."/>
            <person name="An N."/>
            <person name="Chen Y."/>
            <person name="Cai Q."/>
            <person name="Wang B."/>
            <person name="Liu B."/>
            <person name="Min J."/>
            <person name="Huang Y."/>
            <person name="Wu H."/>
            <person name="Li Z."/>
            <person name="Zhang Y."/>
            <person name="Yin Y."/>
            <person name="Song W."/>
            <person name="Jiang J."/>
            <person name="Jackson S.A."/>
            <person name="Wing R.A."/>
            <person name="Wang J."/>
            <person name="Chen M."/>
        </authorList>
    </citation>
    <scope>NUCLEOTIDE SEQUENCE [LARGE SCALE GENOMIC DNA]</scope>
    <source>
        <strain evidence="7">cv. IRGC 101232</strain>
    </source>
</reference>
<name>J3MQX1_ORYBR</name>
<feature type="transmembrane region" description="Helical" evidence="6">
    <location>
        <begin position="31"/>
        <end position="50"/>
    </location>
</feature>
<keyword evidence="8" id="KW-1185">Reference proteome</keyword>
<feature type="transmembrane region" description="Helical" evidence="6">
    <location>
        <begin position="221"/>
        <end position="239"/>
    </location>
</feature>
<comment type="similarity">
    <text evidence="2">Belongs to the major facilitator superfamily. Proton-dependent oligopeptide transporter (POT/PTR) (TC 2.A.17) family.</text>
</comment>
<dbReference type="InterPro" id="IPR000109">
    <property type="entry name" value="POT_fam"/>
</dbReference>
<evidence type="ECO:0000256" key="1">
    <source>
        <dbReference type="ARBA" id="ARBA00004141"/>
    </source>
</evidence>
<dbReference type="STRING" id="4533.J3MQX1"/>
<feature type="transmembrane region" description="Helical" evidence="6">
    <location>
        <begin position="176"/>
        <end position="201"/>
    </location>
</feature>
<evidence type="ECO:0000256" key="6">
    <source>
        <dbReference type="SAM" id="Phobius"/>
    </source>
</evidence>
<organism evidence="7">
    <name type="scientific">Oryza brachyantha</name>
    <name type="common">malo sina</name>
    <dbReference type="NCBI Taxonomy" id="4533"/>
    <lineage>
        <taxon>Eukaryota</taxon>
        <taxon>Viridiplantae</taxon>
        <taxon>Streptophyta</taxon>
        <taxon>Embryophyta</taxon>
        <taxon>Tracheophyta</taxon>
        <taxon>Spermatophyta</taxon>
        <taxon>Magnoliopsida</taxon>
        <taxon>Liliopsida</taxon>
        <taxon>Poales</taxon>
        <taxon>Poaceae</taxon>
        <taxon>BOP clade</taxon>
        <taxon>Oryzoideae</taxon>
        <taxon>Oryzeae</taxon>
        <taxon>Oryzinae</taxon>
        <taxon>Oryza</taxon>
    </lineage>
</organism>
<reference evidence="7" key="2">
    <citation type="submission" date="2013-04" db="UniProtKB">
        <authorList>
            <consortium name="EnsemblPlants"/>
        </authorList>
    </citation>
    <scope>IDENTIFICATION</scope>
</reference>